<dbReference type="InterPro" id="IPR041698">
    <property type="entry name" value="Methyltransf_25"/>
</dbReference>
<keyword evidence="1" id="KW-0808">Transferase</keyword>
<dbReference type="Pfam" id="PF13649">
    <property type="entry name" value="Methyltransf_25"/>
    <property type="match status" value="1"/>
</dbReference>
<comment type="caution">
    <text evidence="3">The sequence shown here is derived from an EMBL/GenBank/DDBJ whole genome shotgun (WGS) entry which is preliminary data.</text>
</comment>
<dbReference type="GO" id="GO:0004527">
    <property type="term" value="F:exonuclease activity"/>
    <property type="evidence" value="ECO:0007669"/>
    <property type="project" value="UniProtKB-KW"/>
</dbReference>
<evidence type="ECO:0000256" key="1">
    <source>
        <dbReference type="ARBA" id="ARBA00022679"/>
    </source>
</evidence>
<keyword evidence="3" id="KW-0540">Nuclease</keyword>
<keyword evidence="3" id="KW-0269">Exonuclease</keyword>
<dbReference type="CDD" id="cd02440">
    <property type="entry name" value="AdoMet_MTases"/>
    <property type="match status" value="1"/>
</dbReference>
<dbReference type="Proteomes" id="UP000290433">
    <property type="component" value="Unassembled WGS sequence"/>
</dbReference>
<sequence>MKIIAWNCNMAFRKKAEFILAHNPDIAVISECENPEKLKFPTEIQTPKDILWFGTNPNKGLGVFSYSNYRFQLLDCHNPDFKNILPIAVTGGKADFMLFAIWANNPADKDGAYVTQIWKAINYYENLIKETKTILIGDFNSNTIWDKPRREGNHTTVVNKLAEKNIFSTYHKYFNQIQGKEAHPTLYMYRHENKPYHMDYCFASNDFIEVLESVEVGAYKDWTMLSDHKPLIIKFNTLTMNNTWTQRWDDRYKTEEFAYGEEPNNYLKEQIEKLQTGTILFPAEGEGRNAIFTSKLGWNVSAFDISEEGRNKALKLAEANNVSIDYQVGELETLDFEENQFDAIALIYAHFPAEIKSDIHKQLNILLKKDGIIIFEAFSKKHLEYVTKNEKVGGPKDIESLFSIEEIKADFPNYEIIELEEKEIELNEGLFHNGTGSVIRFVGRKK</sequence>
<evidence type="ECO:0000313" key="3">
    <source>
        <dbReference type="EMBL" id="RYJ41042.1"/>
    </source>
</evidence>
<dbReference type="GO" id="GO:0016740">
    <property type="term" value="F:transferase activity"/>
    <property type="evidence" value="ECO:0007669"/>
    <property type="project" value="UniProtKB-KW"/>
</dbReference>
<evidence type="ECO:0000259" key="2">
    <source>
        <dbReference type="Pfam" id="PF13649"/>
    </source>
</evidence>
<dbReference type="Gene3D" id="3.40.50.150">
    <property type="entry name" value="Vaccinia Virus protein VP39"/>
    <property type="match status" value="1"/>
</dbReference>
<evidence type="ECO:0000313" key="4">
    <source>
        <dbReference type="Proteomes" id="UP000290433"/>
    </source>
</evidence>
<dbReference type="AlphaFoldDB" id="A0A444W5P2"/>
<gene>
    <name evidence="3" type="ORF">NU08_0479</name>
</gene>
<dbReference type="SUPFAM" id="SSF56219">
    <property type="entry name" value="DNase I-like"/>
    <property type="match status" value="1"/>
</dbReference>
<keyword evidence="3" id="KW-0378">Hydrolase</keyword>
<dbReference type="SUPFAM" id="SSF53335">
    <property type="entry name" value="S-adenosyl-L-methionine-dependent methyltransferases"/>
    <property type="match status" value="1"/>
</dbReference>
<dbReference type="InterPro" id="IPR036691">
    <property type="entry name" value="Endo/exonu/phosph_ase_sf"/>
</dbReference>
<dbReference type="InterPro" id="IPR029063">
    <property type="entry name" value="SAM-dependent_MTases_sf"/>
</dbReference>
<dbReference type="PANTHER" id="PTHR43861:SF3">
    <property type="entry name" value="PUTATIVE (AFU_ORTHOLOGUE AFUA_2G14390)-RELATED"/>
    <property type="match status" value="1"/>
</dbReference>
<protein>
    <submittedName>
        <fullName evidence="3">Exonuclease III</fullName>
    </submittedName>
</protein>
<organism evidence="3 4">
    <name type="scientific">Flavobacterium anhuiense</name>
    <dbReference type="NCBI Taxonomy" id="459526"/>
    <lineage>
        <taxon>Bacteria</taxon>
        <taxon>Pseudomonadati</taxon>
        <taxon>Bacteroidota</taxon>
        <taxon>Flavobacteriia</taxon>
        <taxon>Flavobacteriales</taxon>
        <taxon>Flavobacteriaceae</taxon>
        <taxon>Flavobacterium</taxon>
    </lineage>
</organism>
<name>A0A444W5P2_9FLAO</name>
<dbReference type="Gene3D" id="3.60.10.10">
    <property type="entry name" value="Endonuclease/exonuclease/phosphatase"/>
    <property type="match status" value="1"/>
</dbReference>
<dbReference type="EMBL" id="JUIV01000001">
    <property type="protein sequence ID" value="RYJ41042.1"/>
    <property type="molecule type" value="Genomic_DNA"/>
</dbReference>
<dbReference type="PANTHER" id="PTHR43861">
    <property type="entry name" value="TRANS-ACONITATE 2-METHYLTRANSFERASE-RELATED"/>
    <property type="match status" value="1"/>
</dbReference>
<proteinExistence type="predicted"/>
<feature type="domain" description="Methyltransferase" evidence="2">
    <location>
        <begin position="284"/>
        <end position="371"/>
    </location>
</feature>
<reference evidence="3 4" key="1">
    <citation type="submission" date="2014-12" db="EMBL/GenBank/DDBJ databases">
        <title>Genome sequence of Flavobacterium anhuiense RCM74.</title>
        <authorList>
            <person name="Kim J.F."/>
            <person name="Song J.Y."/>
            <person name="Kwak M.-J."/>
            <person name="Lee S.-W."/>
        </authorList>
    </citation>
    <scope>NUCLEOTIDE SEQUENCE [LARGE SCALE GENOMIC DNA]</scope>
    <source>
        <strain evidence="3 4">RCM74</strain>
    </source>
</reference>
<accession>A0A444W5P2</accession>